<protein>
    <submittedName>
        <fullName evidence="2">Putative zinc ribbon protein</fullName>
    </submittedName>
</protein>
<proteinExistence type="predicted"/>
<dbReference type="AlphaFoldDB" id="A0A318L7T6"/>
<dbReference type="Pfam" id="PF12674">
    <property type="entry name" value="Zn_ribbon_2"/>
    <property type="match status" value="1"/>
</dbReference>
<dbReference type="Proteomes" id="UP000247612">
    <property type="component" value="Unassembled WGS sequence"/>
</dbReference>
<evidence type="ECO:0000313" key="2">
    <source>
        <dbReference type="EMBL" id="PXX81533.1"/>
    </source>
</evidence>
<dbReference type="EMBL" id="QJKH01000001">
    <property type="protein sequence ID" value="PXX81533.1"/>
    <property type="molecule type" value="Genomic_DNA"/>
</dbReference>
<dbReference type="InterPro" id="IPR025868">
    <property type="entry name" value="Zn_ribbon_dom_put"/>
</dbReference>
<feature type="domain" description="Putative zinc ribbon" evidence="1">
    <location>
        <begin position="3"/>
        <end position="81"/>
    </location>
</feature>
<keyword evidence="3" id="KW-1185">Reference proteome</keyword>
<dbReference type="GeneID" id="94442302"/>
<name>A0A318L7T6_9FIRM</name>
<evidence type="ECO:0000259" key="1">
    <source>
        <dbReference type="Pfam" id="PF12674"/>
    </source>
</evidence>
<organism evidence="2 3">
    <name type="scientific">Dielma fastidiosa</name>
    <dbReference type="NCBI Taxonomy" id="1034346"/>
    <lineage>
        <taxon>Bacteria</taxon>
        <taxon>Bacillati</taxon>
        <taxon>Bacillota</taxon>
        <taxon>Erysipelotrichia</taxon>
        <taxon>Erysipelotrichales</taxon>
        <taxon>Erysipelotrichaceae</taxon>
        <taxon>Dielma</taxon>
    </lineage>
</organism>
<dbReference type="RefSeq" id="WP_022936449.1">
    <property type="nucleotide sequence ID" value="NZ_CABKRQ010000001.1"/>
</dbReference>
<evidence type="ECO:0000313" key="3">
    <source>
        <dbReference type="Proteomes" id="UP000247612"/>
    </source>
</evidence>
<reference evidence="2 3" key="1">
    <citation type="submission" date="2018-05" db="EMBL/GenBank/DDBJ databases">
        <title>Genomic Encyclopedia of Type Strains, Phase IV (KMG-IV): sequencing the most valuable type-strain genomes for metagenomic binning, comparative biology and taxonomic classification.</title>
        <authorList>
            <person name="Goeker M."/>
        </authorList>
    </citation>
    <scope>NUCLEOTIDE SEQUENCE [LARGE SCALE GENOMIC DNA]</scope>
    <source>
        <strain evidence="2 3">JC118</strain>
    </source>
</reference>
<accession>A0A318L7T6</accession>
<comment type="caution">
    <text evidence="2">The sequence shown here is derived from an EMBL/GenBank/DDBJ whole genome shotgun (WGS) entry which is preliminary data.</text>
</comment>
<gene>
    <name evidence="2" type="ORF">DES51_101142</name>
</gene>
<sequence>MKFCQCCGMPMEGANYGKEKDGTLSEDYCEYCYADGEFTTQCTMDEMIEQCVPFCVEADPTITEEQARASMKAYFPTLKRWALK</sequence>
<dbReference type="STRING" id="1034346.GCA_000313565_00141"/>